<dbReference type="GO" id="GO:0006355">
    <property type="term" value="P:regulation of DNA-templated transcription"/>
    <property type="evidence" value="ECO:0007669"/>
    <property type="project" value="InterPro"/>
</dbReference>
<accession>E3J838</accession>
<dbReference type="CDD" id="cd00383">
    <property type="entry name" value="trans_reg_C"/>
    <property type="match status" value="1"/>
</dbReference>
<dbReference type="SUPFAM" id="SSF52172">
    <property type="entry name" value="CheY-like"/>
    <property type="match status" value="1"/>
</dbReference>
<sequence>MTGPPVRGAWRVSRPAGQNGRMSSPAVMVVEDDVNVSYVVATALRLAAFEVVEVSTGREALRVAGGDAPPSLVVMDVMLPDLDGFEVCHRLQACGSDVPVLFLSARGNLDDRLRGLSAGADDYLAKPFSVEELVARIRVILRRRGVLTEASALTCGALRLDEDARRVTVGGRTIALSPTEYKLLRFLLRNAGRAVSRAQILDHVWDYGFDGESTVVETFISSLRKKVDTAPPTLIHTVRGVGYRLSEE</sequence>
<proteinExistence type="predicted"/>
<evidence type="ECO:0000313" key="12">
    <source>
        <dbReference type="Proteomes" id="UP000002484"/>
    </source>
</evidence>
<dbReference type="SMART" id="SM00862">
    <property type="entry name" value="Trans_reg_C"/>
    <property type="match status" value="1"/>
</dbReference>
<evidence type="ECO:0000256" key="3">
    <source>
        <dbReference type="ARBA" id="ARBA00023015"/>
    </source>
</evidence>
<keyword evidence="4 7" id="KW-0238">DNA-binding</keyword>
<evidence type="ECO:0000256" key="5">
    <source>
        <dbReference type="ARBA" id="ARBA00023163"/>
    </source>
</evidence>
<feature type="DNA-binding region" description="OmpR/PhoB-type" evidence="7">
    <location>
        <begin position="150"/>
        <end position="247"/>
    </location>
</feature>
<dbReference type="InterPro" id="IPR001789">
    <property type="entry name" value="Sig_transdc_resp-reg_receiver"/>
</dbReference>
<dbReference type="Gene3D" id="1.10.10.10">
    <property type="entry name" value="Winged helix-like DNA-binding domain superfamily/Winged helix DNA-binding domain"/>
    <property type="match status" value="1"/>
</dbReference>
<dbReference type="GO" id="GO:0005829">
    <property type="term" value="C:cytosol"/>
    <property type="evidence" value="ECO:0007669"/>
    <property type="project" value="TreeGrafter"/>
</dbReference>
<dbReference type="GO" id="GO:0000976">
    <property type="term" value="F:transcription cis-regulatory region binding"/>
    <property type="evidence" value="ECO:0007669"/>
    <property type="project" value="TreeGrafter"/>
</dbReference>
<keyword evidence="5" id="KW-0804">Transcription</keyword>
<dbReference type="FunFam" id="1.10.10.10:FF:000005">
    <property type="entry name" value="Two-component system response regulator"/>
    <property type="match status" value="1"/>
</dbReference>
<evidence type="ECO:0000256" key="4">
    <source>
        <dbReference type="ARBA" id="ARBA00023125"/>
    </source>
</evidence>
<dbReference type="InParanoid" id="E3J838"/>
<dbReference type="KEGG" id="fri:FraEuI1c_4085"/>
<dbReference type="STRING" id="298654.FraEuI1c_4085"/>
<dbReference type="Gene3D" id="3.40.50.2300">
    <property type="match status" value="1"/>
</dbReference>
<dbReference type="AlphaFoldDB" id="E3J838"/>
<evidence type="ECO:0000313" key="11">
    <source>
        <dbReference type="EMBL" id="ADP82086.1"/>
    </source>
</evidence>
<evidence type="ECO:0000256" key="2">
    <source>
        <dbReference type="ARBA" id="ARBA00023012"/>
    </source>
</evidence>
<dbReference type="HOGENOM" id="CLU_000445_30_1_11"/>
<dbReference type="InterPro" id="IPR001867">
    <property type="entry name" value="OmpR/PhoB-type_DNA-bd"/>
</dbReference>
<name>E3J838_PSEI1</name>
<feature type="region of interest" description="Disordered" evidence="8">
    <location>
        <begin position="1"/>
        <end position="22"/>
    </location>
</feature>
<keyword evidence="2" id="KW-0902">Two-component regulatory system</keyword>
<dbReference type="GO" id="GO:0032993">
    <property type="term" value="C:protein-DNA complex"/>
    <property type="evidence" value="ECO:0007669"/>
    <property type="project" value="TreeGrafter"/>
</dbReference>
<dbReference type="Gene3D" id="6.10.250.690">
    <property type="match status" value="1"/>
</dbReference>
<keyword evidence="1 6" id="KW-0597">Phosphoprotein</keyword>
<dbReference type="Pfam" id="PF00072">
    <property type="entry name" value="Response_reg"/>
    <property type="match status" value="1"/>
</dbReference>
<evidence type="ECO:0000256" key="7">
    <source>
        <dbReference type="PROSITE-ProRule" id="PRU01091"/>
    </source>
</evidence>
<dbReference type="InterPro" id="IPR039420">
    <property type="entry name" value="WalR-like"/>
</dbReference>
<dbReference type="PANTHER" id="PTHR48111">
    <property type="entry name" value="REGULATOR OF RPOS"/>
    <property type="match status" value="1"/>
</dbReference>
<keyword evidence="12" id="KW-1185">Reference proteome</keyword>
<evidence type="ECO:0000259" key="10">
    <source>
        <dbReference type="PROSITE" id="PS51755"/>
    </source>
</evidence>
<dbReference type="Proteomes" id="UP000002484">
    <property type="component" value="Chromosome"/>
</dbReference>
<evidence type="ECO:0000256" key="1">
    <source>
        <dbReference type="ARBA" id="ARBA00022553"/>
    </source>
</evidence>
<feature type="domain" description="Response regulatory" evidence="9">
    <location>
        <begin position="26"/>
        <end position="141"/>
    </location>
</feature>
<dbReference type="SMART" id="SM00448">
    <property type="entry name" value="REC"/>
    <property type="match status" value="1"/>
</dbReference>
<dbReference type="eggNOG" id="COG0745">
    <property type="taxonomic scope" value="Bacteria"/>
</dbReference>
<dbReference type="InterPro" id="IPR011006">
    <property type="entry name" value="CheY-like_superfamily"/>
</dbReference>
<feature type="modified residue" description="4-aspartylphosphate" evidence="6">
    <location>
        <position position="76"/>
    </location>
</feature>
<dbReference type="PROSITE" id="PS50110">
    <property type="entry name" value="RESPONSE_REGULATORY"/>
    <property type="match status" value="1"/>
</dbReference>
<dbReference type="GO" id="GO:0000156">
    <property type="term" value="F:phosphorelay response regulator activity"/>
    <property type="evidence" value="ECO:0007669"/>
    <property type="project" value="TreeGrafter"/>
</dbReference>
<feature type="domain" description="OmpR/PhoB-type" evidence="10">
    <location>
        <begin position="150"/>
        <end position="247"/>
    </location>
</feature>
<dbReference type="InterPro" id="IPR036388">
    <property type="entry name" value="WH-like_DNA-bd_sf"/>
</dbReference>
<organism evidence="11 12">
    <name type="scientific">Pseudofrankia inefficax (strain DSM 45817 / CECT 9037 / DDB 130130 / EuI1c)</name>
    <name type="common">Frankia inefficax</name>
    <dbReference type="NCBI Taxonomy" id="298654"/>
    <lineage>
        <taxon>Bacteria</taxon>
        <taxon>Bacillati</taxon>
        <taxon>Actinomycetota</taxon>
        <taxon>Actinomycetes</taxon>
        <taxon>Frankiales</taxon>
        <taxon>Frankiaceae</taxon>
        <taxon>Pseudofrankia</taxon>
    </lineage>
</organism>
<evidence type="ECO:0000256" key="6">
    <source>
        <dbReference type="PROSITE-ProRule" id="PRU00169"/>
    </source>
</evidence>
<dbReference type="EMBL" id="CP002299">
    <property type="protein sequence ID" value="ADP82086.1"/>
    <property type="molecule type" value="Genomic_DNA"/>
</dbReference>
<gene>
    <name evidence="11" type="ordered locus">FraEuI1c_4085</name>
</gene>
<evidence type="ECO:0000259" key="9">
    <source>
        <dbReference type="PROSITE" id="PS50110"/>
    </source>
</evidence>
<dbReference type="Pfam" id="PF00486">
    <property type="entry name" value="Trans_reg_C"/>
    <property type="match status" value="1"/>
</dbReference>
<keyword evidence="3" id="KW-0805">Transcription regulation</keyword>
<reference evidence="11 12" key="1">
    <citation type="submission" date="2010-10" db="EMBL/GenBank/DDBJ databases">
        <title>Complete sequence of Frankia sp. EuI1c.</title>
        <authorList>
            <consortium name="US DOE Joint Genome Institute"/>
            <person name="Lucas S."/>
            <person name="Copeland A."/>
            <person name="Lapidus A."/>
            <person name="Cheng J.-F."/>
            <person name="Bruce D."/>
            <person name="Goodwin L."/>
            <person name="Pitluck S."/>
            <person name="Chertkov O."/>
            <person name="Detter J.C."/>
            <person name="Han C."/>
            <person name="Tapia R."/>
            <person name="Land M."/>
            <person name="Hauser L."/>
            <person name="Jeffries C."/>
            <person name="Kyrpides N."/>
            <person name="Ivanova N."/>
            <person name="Mikhailova N."/>
            <person name="Beauchemin N."/>
            <person name="Sen A."/>
            <person name="Sur S.A."/>
            <person name="Gtari M."/>
            <person name="Wall L."/>
            <person name="Tisa L."/>
            <person name="Woyke T."/>
        </authorList>
    </citation>
    <scope>NUCLEOTIDE SEQUENCE [LARGE SCALE GENOMIC DNA]</scope>
    <source>
        <strain evidence="12">DSM 45817 / CECT 9037 / EuI1c</strain>
    </source>
</reference>
<dbReference type="PANTHER" id="PTHR48111:SF28">
    <property type="entry name" value="TRANSCRIPTIONAL REGULATORY PROTEIN TCRX-RELATED"/>
    <property type="match status" value="1"/>
</dbReference>
<evidence type="ECO:0000256" key="8">
    <source>
        <dbReference type="SAM" id="MobiDB-lite"/>
    </source>
</evidence>
<protein>
    <submittedName>
        <fullName evidence="11">Two component transcriptional regulator, winged helix family</fullName>
    </submittedName>
</protein>
<dbReference type="PROSITE" id="PS51755">
    <property type="entry name" value="OMPR_PHOB"/>
    <property type="match status" value="1"/>
</dbReference>